<evidence type="ECO:0000259" key="5">
    <source>
        <dbReference type="PROSITE" id="PS01124"/>
    </source>
</evidence>
<evidence type="ECO:0000313" key="7">
    <source>
        <dbReference type="EMBL" id="PNV64307.1"/>
    </source>
</evidence>
<keyword evidence="8" id="KW-1185">Reference proteome</keyword>
<dbReference type="RefSeq" id="WP_087193888.1">
    <property type="nucleotide sequence ID" value="NZ_DBEYRC010000017.1"/>
</dbReference>
<dbReference type="Gene3D" id="1.10.10.60">
    <property type="entry name" value="Homeodomain-like"/>
    <property type="match status" value="1"/>
</dbReference>
<sequence length="378" mass="41836">MANQEARPAGRRTGDARGKGRLEEREGARAHGSGQVPDVMRDIQLPCMEDLGMRPVKADEPMAALLPKRAGVYYRFPRDTASGYYWTFADGDFAVSVTDMTLKRDFRERCRHPRFVGVRYFESVRAEEFVTGKRYEGPFLEGHVMRSERWDALLYAEVPARSVEIMLAPAFYERYLRDEYADEGLDVEAAFASIDGIAQFPELIVALKQIEAYRGQGASARLYYRGKVNEAVALIVEKSRELSGAHANGAETGDGGGAGGAAAVESASCARALGRVIEYLDAHAREGADAETLARIACMGQTKLRAEFKRAFGCTITGYLQRRRMADASRLLAESDMPLAQVAAAVGYRTPERFKELFEREMGCSPAAYRKALAPRAR</sequence>
<dbReference type="SUPFAM" id="SSF46689">
    <property type="entry name" value="Homeodomain-like"/>
    <property type="match status" value="2"/>
</dbReference>
<keyword evidence="1" id="KW-0805">Transcription regulation</keyword>
<dbReference type="InterPro" id="IPR053142">
    <property type="entry name" value="PchR_regulatory_protein"/>
</dbReference>
<dbReference type="InterPro" id="IPR009057">
    <property type="entry name" value="Homeodomain-like_sf"/>
</dbReference>
<dbReference type="PANTHER" id="PTHR47893">
    <property type="entry name" value="REGULATORY PROTEIN PCHR"/>
    <property type="match status" value="1"/>
</dbReference>
<dbReference type="SMART" id="SM00342">
    <property type="entry name" value="HTH_ARAC"/>
    <property type="match status" value="1"/>
</dbReference>
<keyword evidence="2" id="KW-0238">DNA-binding</keyword>
<evidence type="ECO:0000256" key="3">
    <source>
        <dbReference type="ARBA" id="ARBA00023163"/>
    </source>
</evidence>
<dbReference type="InterPro" id="IPR018060">
    <property type="entry name" value="HTH_AraC"/>
</dbReference>
<dbReference type="AlphaFoldDB" id="A0A2K2U1W2"/>
<dbReference type="PROSITE" id="PS01124">
    <property type="entry name" value="HTH_ARAC_FAMILY_2"/>
    <property type="match status" value="1"/>
</dbReference>
<reference evidence="6" key="2">
    <citation type="journal article" date="2021" name="PeerJ">
        <title>Extensive microbial diversity within the chicken gut microbiome revealed by metagenomics and culture.</title>
        <authorList>
            <person name="Gilroy R."/>
            <person name="Ravi A."/>
            <person name="Getino M."/>
            <person name="Pursley I."/>
            <person name="Horton D.L."/>
            <person name="Alikhan N.F."/>
            <person name="Baker D."/>
            <person name="Gharbi K."/>
            <person name="Hall N."/>
            <person name="Watson M."/>
            <person name="Adriaenssens E.M."/>
            <person name="Foster-Nyarko E."/>
            <person name="Jarju S."/>
            <person name="Secka A."/>
            <person name="Antonio M."/>
            <person name="Oren A."/>
            <person name="Chaudhuri R.R."/>
            <person name="La Ragione R."/>
            <person name="Hildebrand F."/>
            <person name="Pallen M.J."/>
        </authorList>
    </citation>
    <scope>NUCLEOTIDE SEQUENCE</scope>
    <source>
        <strain evidence="6">USAMLcec12-2067</strain>
    </source>
</reference>
<reference evidence="6" key="3">
    <citation type="submission" date="2021-09" db="EMBL/GenBank/DDBJ databases">
        <authorList>
            <person name="Gilroy R."/>
        </authorList>
    </citation>
    <scope>NUCLEOTIDE SEQUENCE</scope>
    <source>
        <strain evidence="6">USAMLcec12-2067</strain>
    </source>
</reference>
<dbReference type="EMBL" id="PPEL01000118">
    <property type="protein sequence ID" value="PNV64307.1"/>
    <property type="molecule type" value="Genomic_DNA"/>
</dbReference>
<feature type="region of interest" description="Disordered" evidence="4">
    <location>
        <begin position="1"/>
        <end position="36"/>
    </location>
</feature>
<dbReference type="GO" id="GO:0003700">
    <property type="term" value="F:DNA-binding transcription factor activity"/>
    <property type="evidence" value="ECO:0007669"/>
    <property type="project" value="InterPro"/>
</dbReference>
<evidence type="ECO:0000256" key="1">
    <source>
        <dbReference type="ARBA" id="ARBA00023015"/>
    </source>
</evidence>
<protein>
    <submittedName>
        <fullName evidence="7">AraC family transcriptional regulator</fullName>
    </submittedName>
</protein>
<proteinExistence type="predicted"/>
<accession>A0A2K2U1W2</accession>
<reference evidence="7 8" key="1">
    <citation type="journal article" date="2018" name="Int. J. Syst. Evol. Microbiol.">
        <title>Rubneribacter badeniensis gen. nov., sp. nov. and Enteroscipio rubneri gen. nov., sp. nov., new members of the Eggerthellaceae isolated from human faeces.</title>
        <authorList>
            <person name="Danylec N."/>
            <person name="Gobl A."/>
            <person name="Stoll D.A."/>
            <person name="Hetzer B."/>
            <person name="Kulling S.E."/>
            <person name="Huch M."/>
        </authorList>
    </citation>
    <scope>NUCLEOTIDE SEQUENCE [LARGE SCALE GENOMIC DNA]</scope>
    <source>
        <strain evidence="7 8">ResAG-85</strain>
    </source>
</reference>
<evidence type="ECO:0000313" key="6">
    <source>
        <dbReference type="EMBL" id="HJH44057.1"/>
    </source>
</evidence>
<dbReference type="PROSITE" id="PS00041">
    <property type="entry name" value="HTH_ARAC_FAMILY_1"/>
    <property type="match status" value="1"/>
</dbReference>
<comment type="caution">
    <text evidence="7">The sequence shown here is derived from an EMBL/GenBank/DDBJ whole genome shotgun (WGS) entry which is preliminary data.</text>
</comment>
<dbReference type="GO" id="GO:0043565">
    <property type="term" value="F:sequence-specific DNA binding"/>
    <property type="evidence" value="ECO:0007669"/>
    <property type="project" value="InterPro"/>
</dbReference>
<gene>
    <name evidence="7" type="ORF">C2L80_12650</name>
    <name evidence="6" type="ORF">K8V16_09740</name>
</gene>
<name>A0A2K2U1W2_9ACTN</name>
<dbReference type="InterPro" id="IPR018062">
    <property type="entry name" value="HTH_AraC-typ_CS"/>
</dbReference>
<organism evidence="7 8">
    <name type="scientific">Rubneribacter badeniensis</name>
    <dbReference type="NCBI Taxonomy" id="2070688"/>
    <lineage>
        <taxon>Bacteria</taxon>
        <taxon>Bacillati</taxon>
        <taxon>Actinomycetota</taxon>
        <taxon>Coriobacteriia</taxon>
        <taxon>Eggerthellales</taxon>
        <taxon>Eggerthellaceae</taxon>
        <taxon>Rubneribacter</taxon>
    </lineage>
</organism>
<dbReference type="PANTHER" id="PTHR47893:SF1">
    <property type="entry name" value="REGULATORY PROTEIN PCHR"/>
    <property type="match status" value="1"/>
</dbReference>
<dbReference type="EMBL" id="DYZL01000199">
    <property type="protein sequence ID" value="HJH44057.1"/>
    <property type="molecule type" value="Genomic_DNA"/>
</dbReference>
<evidence type="ECO:0000256" key="4">
    <source>
        <dbReference type="SAM" id="MobiDB-lite"/>
    </source>
</evidence>
<feature type="domain" description="HTH araC/xylS-type" evidence="5">
    <location>
        <begin position="274"/>
        <end position="372"/>
    </location>
</feature>
<dbReference type="Pfam" id="PF12833">
    <property type="entry name" value="HTH_18"/>
    <property type="match status" value="1"/>
</dbReference>
<dbReference type="Proteomes" id="UP000236488">
    <property type="component" value="Unassembled WGS sequence"/>
</dbReference>
<keyword evidence="3" id="KW-0804">Transcription</keyword>
<dbReference type="Proteomes" id="UP000789325">
    <property type="component" value="Unassembled WGS sequence"/>
</dbReference>
<feature type="compositionally biased region" description="Basic and acidic residues" evidence="4">
    <location>
        <begin position="12"/>
        <end position="29"/>
    </location>
</feature>
<evidence type="ECO:0000256" key="2">
    <source>
        <dbReference type="ARBA" id="ARBA00023125"/>
    </source>
</evidence>
<evidence type="ECO:0000313" key="8">
    <source>
        <dbReference type="Proteomes" id="UP000236488"/>
    </source>
</evidence>